<dbReference type="FunFam" id="3.40.50.720:FF:000084">
    <property type="entry name" value="Short-chain dehydrogenase reductase"/>
    <property type="match status" value="1"/>
</dbReference>
<dbReference type="GO" id="GO:0016614">
    <property type="term" value="F:oxidoreductase activity, acting on CH-OH group of donors"/>
    <property type="evidence" value="ECO:0007669"/>
    <property type="project" value="UniProtKB-ARBA"/>
</dbReference>
<dbReference type="PANTHER" id="PTHR48107">
    <property type="entry name" value="NADPH-DEPENDENT ALDEHYDE REDUCTASE-LIKE PROTEIN, CHLOROPLASTIC-RELATED"/>
    <property type="match status" value="1"/>
</dbReference>
<reference evidence="3 4" key="1">
    <citation type="journal article" date="2024" name="bioRxiv">
        <title>Comparative genomics of Cryptococcus and Kwoniella reveals pathogenesis evolution and contrasting karyotype dynamics via intercentromeric recombination or chromosome fusion.</title>
        <authorList>
            <person name="Coelho M.A."/>
            <person name="David-Palma M."/>
            <person name="Shea T."/>
            <person name="Bowers K."/>
            <person name="McGinley-Smith S."/>
            <person name="Mohammad A.W."/>
            <person name="Gnirke A."/>
            <person name="Yurkov A.M."/>
            <person name="Nowrousian M."/>
            <person name="Sun S."/>
            <person name="Cuomo C.A."/>
            <person name="Heitman J."/>
        </authorList>
    </citation>
    <scope>NUCLEOTIDE SEQUENCE [LARGE SCALE GENOMIC DNA]</scope>
    <source>
        <strain evidence="3 4">CBS 13917</strain>
    </source>
</reference>
<dbReference type="InterPro" id="IPR002347">
    <property type="entry name" value="SDR_fam"/>
</dbReference>
<dbReference type="SUPFAM" id="SSF51735">
    <property type="entry name" value="NAD(P)-binding Rossmann-fold domains"/>
    <property type="match status" value="1"/>
</dbReference>
<dbReference type="Proteomes" id="UP001388673">
    <property type="component" value="Unassembled WGS sequence"/>
</dbReference>
<accession>A0AAW0YDT6</accession>
<evidence type="ECO:0008006" key="5">
    <source>
        <dbReference type="Google" id="ProtNLM"/>
    </source>
</evidence>
<comment type="caution">
    <text evidence="3">The sequence shown here is derived from an EMBL/GenBank/DDBJ whole genome shotgun (WGS) entry which is preliminary data.</text>
</comment>
<gene>
    <name evidence="3" type="ORF">IAR55_007189</name>
</gene>
<dbReference type="AlphaFoldDB" id="A0AAW0YDT6"/>
<dbReference type="EMBL" id="JBCAWK010000015">
    <property type="protein sequence ID" value="KAK8843529.1"/>
    <property type="molecule type" value="Genomic_DNA"/>
</dbReference>
<comment type="similarity">
    <text evidence="1">Belongs to the short-chain dehydrogenases/reductases (SDR) family.</text>
</comment>
<dbReference type="KEGG" id="kne:92184447"/>
<dbReference type="RefSeq" id="XP_066799477.1">
    <property type="nucleotide sequence ID" value="XM_066950262.1"/>
</dbReference>
<dbReference type="GeneID" id="92184447"/>
<sequence length="249" mass="26222">MAAKVAMITGGTKGIGRATAVHLASLGFDLALVYSSSSQDFDATKSEVQGVRAGAKVLEVKADLTKSESNKSAVDKVVREFGKIDALILNAAIMPMKPFAACTEEDLDKIHALNYKSPFLMTQAAVPFIPKGGRIIFLSTTLNTNSSITEPYVLYCPTKGAIEQLARILAKSLGGEKGIRVNTVAPGPTATELFLKGKPDELVARIASANPFNRLGSPEEIAQAIGFLSGPSSAWVSGQILRVNGAMVV</sequence>
<evidence type="ECO:0000313" key="4">
    <source>
        <dbReference type="Proteomes" id="UP001388673"/>
    </source>
</evidence>
<protein>
    <recommendedName>
        <fullName evidence="5">3-oxoacyl-[acyl-carrier protein] reductase</fullName>
    </recommendedName>
</protein>
<dbReference type="PRINTS" id="PR00081">
    <property type="entry name" value="GDHRDH"/>
</dbReference>
<dbReference type="Gene3D" id="3.40.50.720">
    <property type="entry name" value="NAD(P)-binding Rossmann-like Domain"/>
    <property type="match status" value="1"/>
</dbReference>
<proteinExistence type="inferred from homology"/>
<evidence type="ECO:0000256" key="2">
    <source>
        <dbReference type="ARBA" id="ARBA00023002"/>
    </source>
</evidence>
<dbReference type="InterPro" id="IPR036291">
    <property type="entry name" value="NAD(P)-bd_dom_sf"/>
</dbReference>
<keyword evidence="4" id="KW-1185">Reference proteome</keyword>
<evidence type="ECO:0000313" key="3">
    <source>
        <dbReference type="EMBL" id="KAK8843529.1"/>
    </source>
</evidence>
<dbReference type="PANTHER" id="PTHR48107:SF7">
    <property type="entry name" value="RE15974P"/>
    <property type="match status" value="1"/>
</dbReference>
<keyword evidence="2" id="KW-0560">Oxidoreductase</keyword>
<organism evidence="3 4">
    <name type="scientific">Kwoniella newhampshirensis</name>
    <dbReference type="NCBI Taxonomy" id="1651941"/>
    <lineage>
        <taxon>Eukaryota</taxon>
        <taxon>Fungi</taxon>
        <taxon>Dikarya</taxon>
        <taxon>Basidiomycota</taxon>
        <taxon>Agaricomycotina</taxon>
        <taxon>Tremellomycetes</taxon>
        <taxon>Tremellales</taxon>
        <taxon>Cryptococcaceae</taxon>
        <taxon>Kwoniella</taxon>
    </lineage>
</organism>
<dbReference type="Pfam" id="PF13561">
    <property type="entry name" value="adh_short_C2"/>
    <property type="match status" value="1"/>
</dbReference>
<name>A0AAW0YDT6_9TREE</name>
<evidence type="ECO:0000256" key="1">
    <source>
        <dbReference type="ARBA" id="ARBA00006484"/>
    </source>
</evidence>